<comment type="caution">
    <text evidence="1">The sequence shown here is derived from an EMBL/GenBank/DDBJ whole genome shotgun (WGS) entry which is preliminary data.</text>
</comment>
<dbReference type="EMBL" id="JANBVB010001242">
    <property type="protein sequence ID" value="KAJ2890716.1"/>
    <property type="molecule type" value="Genomic_DNA"/>
</dbReference>
<keyword evidence="2" id="KW-1185">Reference proteome</keyword>
<feature type="non-terminal residue" evidence="1">
    <location>
        <position position="727"/>
    </location>
</feature>
<evidence type="ECO:0000313" key="2">
    <source>
        <dbReference type="Proteomes" id="UP001139981"/>
    </source>
</evidence>
<gene>
    <name evidence="1" type="primary">alp4_1</name>
    <name evidence="1" type="ORF">IWW38_003980</name>
</gene>
<name>A0ACC1LZN5_9FUNG</name>
<evidence type="ECO:0000313" key="1">
    <source>
        <dbReference type="EMBL" id="KAJ2890716.1"/>
    </source>
</evidence>
<organism evidence="1 2">
    <name type="scientific">Coemansia aciculifera</name>
    <dbReference type="NCBI Taxonomy" id="417176"/>
    <lineage>
        <taxon>Eukaryota</taxon>
        <taxon>Fungi</taxon>
        <taxon>Fungi incertae sedis</taxon>
        <taxon>Zoopagomycota</taxon>
        <taxon>Kickxellomycotina</taxon>
        <taxon>Kickxellomycetes</taxon>
        <taxon>Kickxellales</taxon>
        <taxon>Kickxellaceae</taxon>
        <taxon>Coemansia</taxon>
    </lineage>
</organism>
<reference evidence="1" key="1">
    <citation type="submission" date="2022-07" db="EMBL/GenBank/DDBJ databases">
        <title>Phylogenomic reconstructions and comparative analyses of Kickxellomycotina fungi.</title>
        <authorList>
            <person name="Reynolds N.K."/>
            <person name="Stajich J.E."/>
            <person name="Barry K."/>
            <person name="Grigoriev I.V."/>
            <person name="Crous P."/>
            <person name="Smith M.E."/>
        </authorList>
    </citation>
    <scope>NUCLEOTIDE SEQUENCE</scope>
    <source>
        <strain evidence="1">CBS 190363</strain>
    </source>
</reference>
<accession>A0ACC1LZN5</accession>
<dbReference type="Proteomes" id="UP001139981">
    <property type="component" value="Unassembled WGS sequence"/>
</dbReference>
<proteinExistence type="predicted"/>
<protein>
    <submittedName>
        <fullName evidence="1">Gamma tubulin complex Spc97/GCP2 subunit Alp4</fullName>
    </submittedName>
</protein>
<sequence length="727" mass="81316">MNDYDYGDDFVQARDYMSGLRRDTRRNRTESVAFSPQDSYGEPTNLATGDSGEDAPYFSTGHHQFESSFRTIRGPRERAPLAPRQSDMRNTQTAEAPEINEQQHQQSVYDSEVEMRQLPPDQQELAVIEDIISLLMGVSGRYISFRHSPGATVWRLAMSVEDALIAPMWINPTLVLMANKILPLVLMHKRVDYFTNVYARRRAGVVNQALCAAIATVLKGYYAMVSTLENLARTSTDTSPYTLQQLWHHLYPHLQTFERLVLLIAEIQVKDLPQAKETVTDQHEHENDGFTTLADKKTNPDHNIPDDDDDDMARSDYESASDSETSEAELFVVRGGYTLNVISDLIKLRGGDASSRQLYELLLAKASVPFMHMLGHWLRTGELEDSKPGNPGGEFMVASDSEGVSSRTFIDAEAQDDFAGRTPVDPRSLAFVSVPELTPDFLRPHTVKIVRTGEYLNILRACGVDLRTLDNLDSAPRDESSAASPETVLSGLFNPQMLMREIERAYLRANQGLFDILFKDGGMMSYMAAVKHYLLFEKSDFLTHFLDLAKSEISRQPKDMSSNRLQSFLDLALLNPASVSHDDPLKDIVKVSLESVDLIDTLKVINMGTSSEASMPLSTQRPLPARDSHIGSGGMTFLGTSLVSDDFLTGDLFIALRLQIPFPLTIVLDKIALDKYKALSRLLLALKQTEQNLVSSWLINLKVEDPRVELAATTTGKEAKLETMHRN</sequence>